<dbReference type="OrthoDB" id="5106486at2759"/>
<evidence type="ECO:0000313" key="4">
    <source>
        <dbReference type="Proteomes" id="UP000807342"/>
    </source>
</evidence>
<evidence type="ECO:0000313" key="3">
    <source>
        <dbReference type="EMBL" id="KAF9443940.1"/>
    </source>
</evidence>
<sequence length="84" mass="9583">PRNCHPGTRMQYIDQIVNWGLEGSDPGHRIFWLKGPAGVGKSAISQSCAEMFAARKRLVAAFFFSRPNQRDNPQRLFTSIAYQW</sequence>
<dbReference type="AlphaFoldDB" id="A0A9P5X4L5"/>
<feature type="non-terminal residue" evidence="3">
    <location>
        <position position="84"/>
    </location>
</feature>
<reference evidence="3" key="1">
    <citation type="submission" date="2020-11" db="EMBL/GenBank/DDBJ databases">
        <authorList>
            <consortium name="DOE Joint Genome Institute"/>
            <person name="Ahrendt S."/>
            <person name="Riley R."/>
            <person name="Andreopoulos W."/>
            <person name="Labutti K."/>
            <person name="Pangilinan J."/>
            <person name="Ruiz-Duenas F.J."/>
            <person name="Barrasa J.M."/>
            <person name="Sanchez-Garcia M."/>
            <person name="Camarero S."/>
            <person name="Miyauchi S."/>
            <person name="Serrano A."/>
            <person name="Linde D."/>
            <person name="Babiker R."/>
            <person name="Drula E."/>
            <person name="Ayuso-Fernandez I."/>
            <person name="Pacheco R."/>
            <person name="Padilla G."/>
            <person name="Ferreira P."/>
            <person name="Barriuso J."/>
            <person name="Kellner H."/>
            <person name="Castanera R."/>
            <person name="Alfaro M."/>
            <person name="Ramirez L."/>
            <person name="Pisabarro A.G."/>
            <person name="Kuo A."/>
            <person name="Tritt A."/>
            <person name="Lipzen A."/>
            <person name="He G."/>
            <person name="Yan M."/>
            <person name="Ng V."/>
            <person name="Cullen D."/>
            <person name="Martin F."/>
            <person name="Rosso M.-N."/>
            <person name="Henrissat B."/>
            <person name="Hibbett D."/>
            <person name="Martinez A.T."/>
            <person name="Grigoriev I.V."/>
        </authorList>
    </citation>
    <scope>NUCLEOTIDE SEQUENCE</scope>
    <source>
        <strain evidence="3">MF-IS2</strain>
    </source>
</reference>
<protein>
    <recommendedName>
        <fullName evidence="2">Nephrocystin 3-like N-terminal domain-containing protein</fullName>
    </recommendedName>
</protein>
<organism evidence="3 4">
    <name type="scientific">Macrolepiota fuliginosa MF-IS2</name>
    <dbReference type="NCBI Taxonomy" id="1400762"/>
    <lineage>
        <taxon>Eukaryota</taxon>
        <taxon>Fungi</taxon>
        <taxon>Dikarya</taxon>
        <taxon>Basidiomycota</taxon>
        <taxon>Agaricomycotina</taxon>
        <taxon>Agaricomycetes</taxon>
        <taxon>Agaricomycetidae</taxon>
        <taxon>Agaricales</taxon>
        <taxon>Agaricineae</taxon>
        <taxon>Agaricaceae</taxon>
        <taxon>Macrolepiota</taxon>
    </lineage>
</organism>
<gene>
    <name evidence="3" type="ORF">P691DRAFT_653273</name>
</gene>
<dbReference type="InterPro" id="IPR056884">
    <property type="entry name" value="NPHP3-like_N"/>
</dbReference>
<feature type="domain" description="Nephrocystin 3-like N-terminal" evidence="2">
    <location>
        <begin position="26"/>
        <end position="83"/>
    </location>
</feature>
<evidence type="ECO:0000256" key="1">
    <source>
        <dbReference type="ARBA" id="ARBA00022737"/>
    </source>
</evidence>
<dbReference type="Pfam" id="PF24883">
    <property type="entry name" value="NPHP3_N"/>
    <property type="match status" value="1"/>
</dbReference>
<keyword evidence="1" id="KW-0677">Repeat</keyword>
<comment type="caution">
    <text evidence="3">The sequence shown here is derived from an EMBL/GenBank/DDBJ whole genome shotgun (WGS) entry which is preliminary data.</text>
</comment>
<proteinExistence type="predicted"/>
<dbReference type="InterPro" id="IPR027417">
    <property type="entry name" value="P-loop_NTPase"/>
</dbReference>
<keyword evidence="4" id="KW-1185">Reference proteome</keyword>
<dbReference type="EMBL" id="MU151420">
    <property type="protein sequence ID" value="KAF9443940.1"/>
    <property type="molecule type" value="Genomic_DNA"/>
</dbReference>
<name>A0A9P5X4L5_9AGAR</name>
<dbReference type="Proteomes" id="UP000807342">
    <property type="component" value="Unassembled WGS sequence"/>
</dbReference>
<evidence type="ECO:0000259" key="2">
    <source>
        <dbReference type="Pfam" id="PF24883"/>
    </source>
</evidence>
<accession>A0A9P5X4L5</accession>
<dbReference type="SUPFAM" id="SSF52540">
    <property type="entry name" value="P-loop containing nucleoside triphosphate hydrolases"/>
    <property type="match status" value="1"/>
</dbReference>
<feature type="non-terminal residue" evidence="3">
    <location>
        <position position="1"/>
    </location>
</feature>